<organism evidence="10 11">
    <name type="scientific">Solobacterium moorei F0204</name>
    <dbReference type="NCBI Taxonomy" id="706433"/>
    <lineage>
        <taxon>Bacteria</taxon>
        <taxon>Bacillati</taxon>
        <taxon>Bacillota</taxon>
        <taxon>Erysipelotrichia</taxon>
        <taxon>Erysipelotrichales</taxon>
        <taxon>Erysipelotrichaceae</taxon>
        <taxon>Solobacterium</taxon>
    </lineage>
</organism>
<keyword evidence="5 8" id="KW-0812">Transmembrane</keyword>
<evidence type="ECO:0000256" key="9">
    <source>
        <dbReference type="SAM" id="Phobius"/>
    </source>
</evidence>
<keyword evidence="6 8" id="KW-1133">Transmembrane helix</keyword>
<dbReference type="Proteomes" id="UP000004097">
    <property type="component" value="Unassembled WGS sequence"/>
</dbReference>
<feature type="transmembrane region" description="Helical" evidence="9">
    <location>
        <begin position="410"/>
        <end position="440"/>
    </location>
</feature>
<dbReference type="InterPro" id="IPR045018">
    <property type="entry name" value="Azg-like"/>
</dbReference>
<dbReference type="PIRSF" id="PIRSF005353">
    <property type="entry name" value="PbuG"/>
    <property type="match status" value="1"/>
</dbReference>
<evidence type="ECO:0000256" key="1">
    <source>
        <dbReference type="ARBA" id="ARBA00004651"/>
    </source>
</evidence>
<evidence type="ECO:0000313" key="10">
    <source>
        <dbReference type="EMBL" id="EFW23520.1"/>
    </source>
</evidence>
<dbReference type="InterPro" id="IPR006043">
    <property type="entry name" value="NCS2"/>
</dbReference>
<dbReference type="HOGENOM" id="CLU_024508_0_1_9"/>
<evidence type="ECO:0000256" key="3">
    <source>
        <dbReference type="ARBA" id="ARBA00022448"/>
    </source>
</evidence>
<evidence type="ECO:0000256" key="5">
    <source>
        <dbReference type="ARBA" id="ARBA00022692"/>
    </source>
</evidence>
<evidence type="ECO:0000256" key="6">
    <source>
        <dbReference type="ARBA" id="ARBA00022989"/>
    </source>
</evidence>
<dbReference type="PANTHER" id="PTHR43337:SF1">
    <property type="entry name" value="XANTHINE_URACIL PERMEASE C887.17-RELATED"/>
    <property type="match status" value="1"/>
</dbReference>
<comment type="caution">
    <text evidence="10">The sequence shown here is derived from an EMBL/GenBank/DDBJ whole genome shotgun (WGS) entry which is preliminary data.</text>
</comment>
<dbReference type="EMBL" id="AECQ01000041">
    <property type="protein sequence ID" value="EFW23520.1"/>
    <property type="molecule type" value="Genomic_DNA"/>
</dbReference>
<dbReference type="Pfam" id="PF00860">
    <property type="entry name" value="Xan_ur_permease"/>
    <property type="match status" value="1"/>
</dbReference>
<feature type="transmembrane region" description="Helical" evidence="9">
    <location>
        <begin position="28"/>
        <end position="48"/>
    </location>
</feature>
<keyword evidence="11" id="KW-1185">Reference proteome</keyword>
<evidence type="ECO:0000256" key="7">
    <source>
        <dbReference type="ARBA" id="ARBA00023136"/>
    </source>
</evidence>
<keyword evidence="4 8" id="KW-1003">Cell membrane</keyword>
<dbReference type="InterPro" id="IPR026033">
    <property type="entry name" value="Azg-like_bact_archaea"/>
</dbReference>
<keyword evidence="7 8" id="KW-0472">Membrane</keyword>
<evidence type="ECO:0000313" key="11">
    <source>
        <dbReference type="Proteomes" id="UP000004097"/>
    </source>
</evidence>
<feature type="transmembrane region" description="Helical" evidence="9">
    <location>
        <begin position="273"/>
        <end position="296"/>
    </location>
</feature>
<feature type="transmembrane region" description="Helical" evidence="9">
    <location>
        <begin position="184"/>
        <end position="206"/>
    </location>
</feature>
<feature type="transmembrane region" description="Helical" evidence="9">
    <location>
        <begin position="140"/>
        <end position="164"/>
    </location>
</feature>
<keyword evidence="3 8" id="KW-0813">Transport</keyword>
<sequence>MCEKTRGIFMLEKLFHLKENGTTVKTELIAGITTFITMVYILALNPSILSASGMDAGSILTATAVASAIACFCMAAFSNMPFALSAGLGLNAYFAYTVCGVMGYPWQVALTAVLVEGIIFIVMSLTNVREAIFNAIPVQLKVAVSVGIGFFIAFIGVQNAGIIVDGATLVSLYSFTNGFANGTFASQGVGVILCMIGVVSIVVMLIKGVKGYMLWGILLTWVLGIICQLLGIYVPNPELGYYSLIPTAFFSMPNSIAPTFFQFDFAFVASHLANFVVVVFAFLFVDIFDTLGTVIGCASKANMLDKDGKLPKIKGVLLADAVGTTAGAILGTSTITTFVESSSGITEGGRTGLTSVTTGILFLAALFLSPLFLTIPSFATAPALIVVGFLMMQQVVNIEWNDITKAFPSFVCITMMGFAYSISEGIAFGFISYTFIHVITGKAKEISLLMYILTGLFILKFFII</sequence>
<feature type="transmembrane region" description="Helical" evidence="9">
    <location>
        <begin position="351"/>
        <end position="373"/>
    </location>
</feature>
<evidence type="ECO:0000256" key="8">
    <source>
        <dbReference type="PIRNR" id="PIRNR005353"/>
    </source>
</evidence>
<dbReference type="eggNOG" id="COG2252">
    <property type="taxonomic scope" value="Bacteria"/>
</dbReference>
<proteinExistence type="inferred from homology"/>
<feature type="transmembrane region" description="Helical" evidence="9">
    <location>
        <begin position="213"/>
        <end position="234"/>
    </location>
</feature>
<dbReference type="AlphaFoldDB" id="E7MR27"/>
<dbReference type="GO" id="GO:0005886">
    <property type="term" value="C:plasma membrane"/>
    <property type="evidence" value="ECO:0007669"/>
    <property type="project" value="UniProtKB-SubCell"/>
</dbReference>
<comment type="subcellular location">
    <subcellularLocation>
        <location evidence="1 8">Cell membrane</location>
        <topology evidence="1 8">Multi-pass membrane protein</topology>
    </subcellularLocation>
</comment>
<feature type="transmembrane region" description="Helical" evidence="9">
    <location>
        <begin position="316"/>
        <end position="339"/>
    </location>
</feature>
<name>E7MR27_9FIRM</name>
<feature type="transmembrane region" description="Helical" evidence="9">
    <location>
        <begin position="446"/>
        <end position="463"/>
    </location>
</feature>
<protein>
    <submittedName>
        <fullName evidence="10">Putative permease</fullName>
    </submittedName>
</protein>
<comment type="similarity">
    <text evidence="2 8">Belongs to the nucleobase:cation symporter-2 (NCS2) (TC 2.A.40) family. Azg-like subfamily.</text>
</comment>
<dbReference type="STRING" id="706433.HMPREF9430_02018"/>
<gene>
    <name evidence="10" type="ORF">HMPREF9430_02018</name>
</gene>
<evidence type="ECO:0000256" key="2">
    <source>
        <dbReference type="ARBA" id="ARBA00005697"/>
    </source>
</evidence>
<reference evidence="10 11" key="1">
    <citation type="submission" date="2010-08" db="EMBL/GenBank/DDBJ databases">
        <authorList>
            <person name="Weinstock G."/>
            <person name="Sodergren E."/>
            <person name="Clifton S."/>
            <person name="Fulton L."/>
            <person name="Fulton B."/>
            <person name="Courtney L."/>
            <person name="Fronick C."/>
            <person name="Harrison M."/>
            <person name="Strong C."/>
            <person name="Farmer C."/>
            <person name="Delahaunty K."/>
            <person name="Markovic C."/>
            <person name="Hall O."/>
            <person name="Minx P."/>
            <person name="Tomlinson C."/>
            <person name="Mitreva M."/>
            <person name="Hou S."/>
            <person name="Chen J."/>
            <person name="Wollam A."/>
            <person name="Pepin K.H."/>
            <person name="Johnson M."/>
            <person name="Bhonagiri V."/>
            <person name="Zhang X."/>
            <person name="Suruliraj S."/>
            <person name="Warren W."/>
            <person name="Chinwalla A."/>
            <person name="Mardis E.R."/>
            <person name="Wilson R.K."/>
        </authorList>
    </citation>
    <scope>NUCLEOTIDE SEQUENCE [LARGE SCALE GENOMIC DNA]</scope>
    <source>
        <strain evidence="10 11">F0204</strain>
    </source>
</reference>
<feature type="transmembrane region" description="Helical" evidence="9">
    <location>
        <begin position="60"/>
        <end position="84"/>
    </location>
</feature>
<feature type="transmembrane region" description="Helical" evidence="9">
    <location>
        <begin position="104"/>
        <end position="128"/>
    </location>
</feature>
<accession>E7MR27</accession>
<dbReference type="PANTHER" id="PTHR43337">
    <property type="entry name" value="XANTHINE/URACIL PERMEASE C887.17-RELATED"/>
    <property type="match status" value="1"/>
</dbReference>
<evidence type="ECO:0000256" key="4">
    <source>
        <dbReference type="ARBA" id="ARBA00022475"/>
    </source>
</evidence>
<dbReference type="GO" id="GO:0005345">
    <property type="term" value="F:purine nucleobase transmembrane transporter activity"/>
    <property type="evidence" value="ECO:0007669"/>
    <property type="project" value="TreeGrafter"/>
</dbReference>